<feature type="chain" id="PRO_5013265020" evidence="3">
    <location>
        <begin position="22"/>
        <end position="319"/>
    </location>
</feature>
<comment type="caution">
    <text evidence="4">The sequence shown here is derived from an EMBL/GenBank/DDBJ whole genome shotgun (WGS) entry which is preliminary data.</text>
</comment>
<evidence type="ECO:0000313" key="4">
    <source>
        <dbReference type="EMBL" id="PGH15653.1"/>
    </source>
</evidence>
<name>A0A2B7Y3P7_9EURO</name>
<dbReference type="Proteomes" id="UP000223968">
    <property type="component" value="Unassembled WGS sequence"/>
</dbReference>
<feature type="signal peptide" evidence="3">
    <location>
        <begin position="1"/>
        <end position="21"/>
    </location>
</feature>
<accession>A0A2B7Y3P7</accession>
<keyword evidence="2" id="KW-0472">Membrane</keyword>
<feature type="transmembrane region" description="Helical" evidence="2">
    <location>
        <begin position="239"/>
        <end position="261"/>
    </location>
</feature>
<dbReference type="STRING" id="1447875.A0A2B7Y3P7"/>
<evidence type="ECO:0000256" key="2">
    <source>
        <dbReference type="SAM" id="Phobius"/>
    </source>
</evidence>
<reference evidence="4 5" key="1">
    <citation type="submission" date="2017-10" db="EMBL/GenBank/DDBJ databases">
        <title>Comparative genomics in systemic dimorphic fungi from Ajellomycetaceae.</title>
        <authorList>
            <person name="Munoz J.F."/>
            <person name="Mcewen J.G."/>
            <person name="Clay O.K."/>
            <person name="Cuomo C.A."/>
        </authorList>
    </citation>
    <scope>NUCLEOTIDE SEQUENCE [LARGE SCALE GENOMIC DNA]</scope>
    <source>
        <strain evidence="4 5">UAMH5409</strain>
    </source>
</reference>
<dbReference type="AlphaFoldDB" id="A0A2B7Y3P7"/>
<feature type="region of interest" description="Disordered" evidence="1">
    <location>
        <begin position="294"/>
        <end position="319"/>
    </location>
</feature>
<evidence type="ECO:0000256" key="1">
    <source>
        <dbReference type="SAM" id="MobiDB-lite"/>
    </source>
</evidence>
<keyword evidence="2" id="KW-1133">Transmembrane helix</keyword>
<keyword evidence="5" id="KW-1185">Reference proteome</keyword>
<protein>
    <submittedName>
        <fullName evidence="4">Uncharacterized protein</fullName>
    </submittedName>
</protein>
<dbReference type="OrthoDB" id="4814718at2759"/>
<keyword evidence="2" id="KW-0812">Transmembrane</keyword>
<evidence type="ECO:0000313" key="5">
    <source>
        <dbReference type="Proteomes" id="UP000223968"/>
    </source>
</evidence>
<evidence type="ECO:0000256" key="3">
    <source>
        <dbReference type="SAM" id="SignalP"/>
    </source>
</evidence>
<dbReference type="EMBL" id="PDNB01000023">
    <property type="protein sequence ID" value="PGH15653.1"/>
    <property type="molecule type" value="Genomic_DNA"/>
</dbReference>
<sequence length="319" mass="34364">MVCNLVLWAAALLMLATVLEASSMFEKTPFGLVATLGWSPRPTTPPEVVGGLSQRQELFDQGRNILPGSVCGMVENDPQDQLTCVADIANCVYYGSHAGCCRSSHFSQCTDIDTACVDHGKPCDSACQSDLRTMKCSSKSPYCATYHYPPFEGATTTVTLYGCRNKPGTTKSIYPMVNYYSSLLVPNYIPLDHAAIAKHMKPTTTKQAMGSTTSAVGALESTFDKLDPTKNTGLSGQHIAAIIVGVLVVVLVISALALWLISKKRKKTDLRRGVYGAPSTVSPRPSTIMVPMLGLSRQSSQDSVERRTTRSSANPESVR</sequence>
<keyword evidence="3" id="KW-0732">Signal</keyword>
<organism evidence="4 5">
    <name type="scientific">Helicocarpus griseus UAMH5409</name>
    <dbReference type="NCBI Taxonomy" id="1447875"/>
    <lineage>
        <taxon>Eukaryota</taxon>
        <taxon>Fungi</taxon>
        <taxon>Dikarya</taxon>
        <taxon>Ascomycota</taxon>
        <taxon>Pezizomycotina</taxon>
        <taxon>Eurotiomycetes</taxon>
        <taxon>Eurotiomycetidae</taxon>
        <taxon>Onygenales</taxon>
        <taxon>Ajellomycetaceae</taxon>
        <taxon>Helicocarpus</taxon>
    </lineage>
</organism>
<proteinExistence type="predicted"/>
<feature type="compositionally biased region" description="Polar residues" evidence="1">
    <location>
        <begin position="310"/>
        <end position="319"/>
    </location>
</feature>
<gene>
    <name evidence="4" type="ORF">AJ79_02247</name>
</gene>